<sequence>MVECAHFGTLNRAILAPEVAGHVFGERLSAMVCLLVGKYRPSKRLVRDALSDLLRVRLSLGAIATASKR</sequence>
<dbReference type="AlphaFoldDB" id="A0A1L9BK48"/>
<reference evidence="1 2" key="2">
    <citation type="submission" date="2016-12" db="EMBL/GenBank/DDBJ databases">
        <title>Draft Genome Sequence of Cystobacter ferrugineus Strain Cbfe23.</title>
        <authorList>
            <person name="Akbar S."/>
            <person name="Dowd S.E."/>
            <person name="Stevens D.C."/>
        </authorList>
    </citation>
    <scope>NUCLEOTIDE SEQUENCE [LARGE SCALE GENOMIC DNA]</scope>
    <source>
        <strain evidence="1 2">Cbfe23</strain>
    </source>
</reference>
<evidence type="ECO:0000313" key="2">
    <source>
        <dbReference type="Proteomes" id="UP000182229"/>
    </source>
</evidence>
<organism evidence="1 2">
    <name type="scientific">Cystobacter ferrugineus</name>
    <dbReference type="NCBI Taxonomy" id="83449"/>
    <lineage>
        <taxon>Bacteria</taxon>
        <taxon>Pseudomonadati</taxon>
        <taxon>Myxococcota</taxon>
        <taxon>Myxococcia</taxon>
        <taxon>Myxococcales</taxon>
        <taxon>Cystobacterineae</taxon>
        <taxon>Archangiaceae</taxon>
        <taxon>Cystobacter</taxon>
    </lineage>
</organism>
<dbReference type="EMBL" id="MPIN01000001">
    <property type="protein sequence ID" value="OJH42613.1"/>
    <property type="molecule type" value="Genomic_DNA"/>
</dbReference>
<proteinExistence type="predicted"/>
<accession>A0A1L9BK48</accession>
<keyword evidence="2" id="KW-1185">Reference proteome</keyword>
<comment type="caution">
    <text evidence="1">The sequence shown here is derived from an EMBL/GenBank/DDBJ whole genome shotgun (WGS) entry which is preliminary data.</text>
</comment>
<dbReference type="Proteomes" id="UP000182229">
    <property type="component" value="Unassembled WGS sequence"/>
</dbReference>
<protein>
    <submittedName>
        <fullName evidence="1">Uncharacterized protein</fullName>
    </submittedName>
</protein>
<gene>
    <name evidence="1" type="ORF">BON30_05350</name>
</gene>
<dbReference type="STRING" id="83449.BON30_05350"/>
<reference evidence="2" key="1">
    <citation type="submission" date="2016-11" db="EMBL/GenBank/DDBJ databases">
        <authorList>
            <person name="Shukria A."/>
            <person name="Stevens D.C."/>
        </authorList>
    </citation>
    <scope>NUCLEOTIDE SEQUENCE [LARGE SCALE GENOMIC DNA]</scope>
    <source>
        <strain evidence="2">Cbfe23</strain>
    </source>
</reference>
<evidence type="ECO:0000313" key="1">
    <source>
        <dbReference type="EMBL" id="OJH42613.1"/>
    </source>
</evidence>
<name>A0A1L9BK48_9BACT</name>